<dbReference type="Proteomes" id="UP001558652">
    <property type="component" value="Unassembled WGS sequence"/>
</dbReference>
<dbReference type="NCBIfam" id="TIGR00451">
    <property type="entry name" value="unchar_dom_2"/>
    <property type="match status" value="1"/>
</dbReference>
<organism evidence="5 6">
    <name type="scientific">Ranatra chinensis</name>
    <dbReference type="NCBI Taxonomy" id="642074"/>
    <lineage>
        <taxon>Eukaryota</taxon>
        <taxon>Metazoa</taxon>
        <taxon>Ecdysozoa</taxon>
        <taxon>Arthropoda</taxon>
        <taxon>Hexapoda</taxon>
        <taxon>Insecta</taxon>
        <taxon>Pterygota</taxon>
        <taxon>Neoptera</taxon>
        <taxon>Paraneoptera</taxon>
        <taxon>Hemiptera</taxon>
        <taxon>Heteroptera</taxon>
        <taxon>Panheteroptera</taxon>
        <taxon>Nepomorpha</taxon>
        <taxon>Nepidae</taxon>
        <taxon>Ranatrinae</taxon>
        <taxon>Ranatra</taxon>
    </lineage>
</organism>
<feature type="domain" description="Eukaryotic translation initiation factor 2D-like PUA RNA-binding" evidence="4">
    <location>
        <begin position="94"/>
        <end position="177"/>
    </location>
</feature>
<evidence type="ECO:0000259" key="3">
    <source>
        <dbReference type="Pfam" id="PF25304"/>
    </source>
</evidence>
<comment type="caution">
    <text evidence="5">The sequence shown here is derived from an EMBL/GenBank/DDBJ whole genome shotgun (WGS) entry which is preliminary data.</text>
</comment>
<dbReference type="Pfam" id="PF26292">
    <property type="entry name" value="PUA_elF2D"/>
    <property type="match status" value="1"/>
</dbReference>
<keyword evidence="6" id="KW-1185">Reference proteome</keyword>
<dbReference type="AlphaFoldDB" id="A0ABD0YHU7"/>
<dbReference type="InterPro" id="IPR048247">
    <property type="entry name" value="eIF2D_N"/>
</dbReference>
<evidence type="ECO:0000259" key="2">
    <source>
        <dbReference type="Pfam" id="PF17832"/>
    </source>
</evidence>
<dbReference type="FunFam" id="3.10.400.20:FF:000002">
    <property type="entry name" value="Eukaryotic translation initiation factor 2D"/>
    <property type="match status" value="1"/>
</dbReference>
<dbReference type="PANTHER" id="PTHR12217">
    <property type="entry name" value="EUKARYOTIC TRANSLATION INITIATION FACTOR 2D"/>
    <property type="match status" value="1"/>
</dbReference>
<evidence type="ECO:0000256" key="1">
    <source>
        <dbReference type="ARBA" id="ARBA00022490"/>
    </source>
</evidence>
<reference evidence="5 6" key="1">
    <citation type="submission" date="2024-07" db="EMBL/GenBank/DDBJ databases">
        <title>Chromosome-level genome assembly of the water stick insect Ranatra chinensis (Heteroptera: Nepidae).</title>
        <authorList>
            <person name="Liu X."/>
        </authorList>
    </citation>
    <scope>NUCLEOTIDE SEQUENCE [LARGE SCALE GENOMIC DNA]</scope>
    <source>
        <strain evidence="5">Cailab_2021Rc</strain>
        <tissue evidence="5">Muscle</tissue>
    </source>
</reference>
<dbReference type="CDD" id="cd21156">
    <property type="entry name" value="PUA_eIF2d-like"/>
    <property type="match status" value="1"/>
</dbReference>
<dbReference type="SUPFAM" id="SSF88697">
    <property type="entry name" value="PUA domain-like"/>
    <property type="match status" value="1"/>
</dbReference>
<keyword evidence="1" id="KW-0963">Cytoplasm</keyword>
<sequence>MFKKACRVKSNTQLKASDRKKLKFELTSQFPNLTEDDLNTLLPSKTPVFSLKIVTNSGETVIIYTAQKLPLVFEIDKVMYPSVYMLWELPNLVSTLSTNEYVAQKITEGADLMLPGVIADGTNLIYGKLQRGERCAVNSTNNRAAFAVGIAVMGSAEMHSSGNKGKCVRILHTYGDKLWSLERTINKPQIDPTLKRIDESLKIVEDVAGYTENVRIVEEKDKCMTNTEANIEQLVIPEVNEYCSKSHENISKPNSMDELLMFSFLKSLVTSVKSVPLPLLANVFYKVHILEACPPGTVLDLKDTRYKKLSNFLNEMAENKLIVLESVTKGVLSISSIDYSHRILKEFLWKHPDIKSIQHDQKNQNSSPEISEKYTVTNAVLPLFSKFTYKKGDGVTAQDIRKQCFRVTDQISSTLEKKEYCGGVLLAVAQAFDRVWQPGLLFKLKRILPSTYYLILQSYLTDRYSVVCHRDKISG</sequence>
<accession>A0ABD0YHU7</accession>
<dbReference type="PROSITE" id="PS50890">
    <property type="entry name" value="PUA"/>
    <property type="match status" value="1"/>
</dbReference>
<dbReference type="InterPro" id="IPR041366">
    <property type="entry name" value="Pre-PUA"/>
</dbReference>
<feature type="domain" description="eIF2D winged helix" evidence="3">
    <location>
        <begin position="257"/>
        <end position="338"/>
    </location>
</feature>
<dbReference type="InterPro" id="IPR004521">
    <property type="entry name" value="Uncharacterised_CHP00451"/>
</dbReference>
<dbReference type="GO" id="GO:0005737">
    <property type="term" value="C:cytoplasm"/>
    <property type="evidence" value="ECO:0007669"/>
    <property type="project" value="UniProtKB-SubCell"/>
</dbReference>
<dbReference type="Pfam" id="PF25304">
    <property type="entry name" value="WHD_eIF2D"/>
    <property type="match status" value="1"/>
</dbReference>
<dbReference type="InterPro" id="IPR015947">
    <property type="entry name" value="PUA-like_sf"/>
</dbReference>
<dbReference type="CDD" id="cd11610">
    <property type="entry name" value="eIF2D_N"/>
    <property type="match status" value="1"/>
</dbReference>
<dbReference type="Pfam" id="PF17832">
    <property type="entry name" value="Pre-PUA"/>
    <property type="match status" value="1"/>
</dbReference>
<name>A0ABD0YHU7_9HEMI</name>
<protein>
    <recommendedName>
        <fullName evidence="7">Ligatin</fullName>
    </recommendedName>
</protein>
<proteinExistence type="predicted"/>
<gene>
    <name evidence="5" type="ORF">AAG570_013142</name>
</gene>
<evidence type="ECO:0000259" key="4">
    <source>
        <dbReference type="Pfam" id="PF26292"/>
    </source>
</evidence>
<feature type="domain" description="Pre-PUA" evidence="2">
    <location>
        <begin position="2"/>
        <end position="90"/>
    </location>
</feature>
<evidence type="ECO:0000313" key="6">
    <source>
        <dbReference type="Proteomes" id="UP001558652"/>
    </source>
</evidence>
<dbReference type="InterPro" id="IPR039757">
    <property type="entry name" value="EIF2D"/>
</dbReference>
<dbReference type="PANTHER" id="PTHR12217:SF4">
    <property type="entry name" value="EUKARYOTIC TRANSLATION INITIATION FACTOR 2D"/>
    <property type="match status" value="1"/>
</dbReference>
<evidence type="ECO:0008006" key="7">
    <source>
        <dbReference type="Google" id="ProtNLM"/>
    </source>
</evidence>
<dbReference type="InterPro" id="IPR048248">
    <property type="entry name" value="PUA_eIF2d-like"/>
</dbReference>
<dbReference type="Gene3D" id="3.10.400.20">
    <property type="match status" value="1"/>
</dbReference>
<dbReference type="EMBL" id="JBFDAA010000008">
    <property type="protein sequence ID" value="KAL1130204.1"/>
    <property type="molecule type" value="Genomic_DNA"/>
</dbReference>
<evidence type="ECO:0000313" key="5">
    <source>
        <dbReference type="EMBL" id="KAL1130204.1"/>
    </source>
</evidence>
<dbReference type="InterPro" id="IPR057429">
    <property type="entry name" value="WH_eIF2D"/>
</dbReference>